<evidence type="ECO:0000313" key="1">
    <source>
        <dbReference type="EMBL" id="CAI9922498.1"/>
    </source>
</evidence>
<organism evidence="1">
    <name type="scientific">Hexamita inflata</name>
    <dbReference type="NCBI Taxonomy" id="28002"/>
    <lineage>
        <taxon>Eukaryota</taxon>
        <taxon>Metamonada</taxon>
        <taxon>Diplomonadida</taxon>
        <taxon>Hexamitidae</taxon>
        <taxon>Hexamitinae</taxon>
        <taxon>Hexamita</taxon>
    </lineage>
</organism>
<accession>A0AA86TUW1</accession>
<reference evidence="1" key="1">
    <citation type="submission" date="2023-06" db="EMBL/GenBank/DDBJ databases">
        <authorList>
            <person name="Kurt Z."/>
        </authorList>
    </citation>
    <scope>NUCLEOTIDE SEQUENCE</scope>
</reference>
<dbReference type="EMBL" id="CATOUU010000251">
    <property type="protein sequence ID" value="CAI9922498.1"/>
    <property type="molecule type" value="Genomic_DNA"/>
</dbReference>
<proteinExistence type="predicted"/>
<dbReference type="AlphaFoldDB" id="A0AA86TUW1"/>
<gene>
    <name evidence="1" type="ORF">HINF_LOCUS10143</name>
    <name evidence="2" type="ORF">HINF_LOCUS77915</name>
</gene>
<sequence length="137" mass="16108">MLPFNLEHQENIVIRPKTDKQLPILGTNEYNQLNILISCNGKLPTLKPCNFGQYSEKVAQSIIRCKSNKQEVFQLIETCLYSPDFYDQLIQCLKQALLEDSQRYTNYNDQQLFEMHLLRLFTMNMIIFGLLWSPSQL</sequence>
<evidence type="ECO:0000313" key="3">
    <source>
        <dbReference type="Proteomes" id="UP001642409"/>
    </source>
</evidence>
<evidence type="ECO:0000313" key="2">
    <source>
        <dbReference type="EMBL" id="CAL6114311.1"/>
    </source>
</evidence>
<reference evidence="2 3" key="2">
    <citation type="submission" date="2024-07" db="EMBL/GenBank/DDBJ databases">
        <authorList>
            <person name="Akdeniz Z."/>
        </authorList>
    </citation>
    <scope>NUCLEOTIDE SEQUENCE [LARGE SCALE GENOMIC DNA]</scope>
</reference>
<comment type="caution">
    <text evidence="1">The sequence shown here is derived from an EMBL/GenBank/DDBJ whole genome shotgun (WGS) entry which is preliminary data.</text>
</comment>
<name>A0AA86TUW1_9EUKA</name>
<dbReference type="EMBL" id="CAXDID020000793">
    <property type="protein sequence ID" value="CAL6114311.1"/>
    <property type="molecule type" value="Genomic_DNA"/>
</dbReference>
<keyword evidence="3" id="KW-1185">Reference proteome</keyword>
<dbReference type="Proteomes" id="UP001642409">
    <property type="component" value="Unassembled WGS sequence"/>
</dbReference>
<protein>
    <submittedName>
        <fullName evidence="2">Hypothetical_protein</fullName>
    </submittedName>
</protein>